<dbReference type="Pfam" id="PF13557">
    <property type="entry name" value="Phenol_MetA_deg"/>
    <property type="match status" value="1"/>
</dbReference>
<geneLocation type="plasmid" evidence="2 3">
    <name>pRS</name>
</geneLocation>
<proteinExistence type="predicted"/>
<dbReference type="Proteomes" id="UP000680989">
    <property type="component" value="Plasmid pRS"/>
</dbReference>
<reference evidence="3" key="1">
    <citation type="submission" date="2019-12" db="EMBL/GenBank/DDBJ databases">
        <title>Whole-genome sequence of tobacco pathogen Ralstonia pseudosolanacearum strain RS, originating from Yunnan province of China.</title>
        <authorList>
            <person name="Lu C.-H."/>
        </authorList>
    </citation>
    <scope>NUCLEOTIDE SEQUENCE [LARGE SCALE GENOMIC DNA]</scope>
    <source>
        <strain evidence="3">RS</strain>
        <plasmid evidence="3">pRS</plasmid>
    </source>
</reference>
<dbReference type="EMBL" id="CP046675">
    <property type="protein sequence ID" value="QUP61555.1"/>
    <property type="molecule type" value="Genomic_DNA"/>
</dbReference>
<evidence type="ECO:0000313" key="2">
    <source>
        <dbReference type="EMBL" id="QUP61555.1"/>
    </source>
</evidence>
<keyword evidence="1" id="KW-0732">Signal</keyword>
<name>A0ABX8A2G9_9RALS</name>
<keyword evidence="2" id="KW-0614">Plasmid</keyword>
<keyword evidence="3" id="KW-1185">Reference proteome</keyword>
<protein>
    <submittedName>
        <fullName evidence="2">Uncharacterized protein</fullName>
    </submittedName>
</protein>
<accession>A0ABX8A2G9</accession>
<feature type="chain" id="PRO_5047270663" evidence="1">
    <location>
        <begin position="29"/>
        <end position="300"/>
    </location>
</feature>
<evidence type="ECO:0000313" key="3">
    <source>
        <dbReference type="Proteomes" id="UP000680989"/>
    </source>
</evidence>
<evidence type="ECO:0000256" key="1">
    <source>
        <dbReference type="SAM" id="SignalP"/>
    </source>
</evidence>
<gene>
    <name evidence="2" type="ORF">GO999_24185</name>
</gene>
<sequence length="300" mass="31974">MSQPKRGRPLPAALATLAALSAAVSAHATEGGGSLYPNGIENFTMAAAPPPGTYLLLYSLHMEADQLRDNSGDRVPVGFRLRASGITPRLVVVTPNTLLGGQPVFHVIAPLVSLDVSLAGKADSRQGLGDMTFGAGLAYHLSPRLHAIVALDVFAPTGQYDQNRLANIGRNYWSAEPVFGISYLQPSGFNADLKVMYDFNGRNAATGYRSGQELHADFALGWGLGNGWTLGAGGYVYQQTTDDRQDGNTLSGHRGRAVALGPSIRFDGGKWFVTAKYQKEFGVRNRAQGEGLVIKAVLPF</sequence>
<organism evidence="2 3">
    <name type="scientific">Ralstonia nicotianae</name>
    <dbReference type="NCBI Taxonomy" id="3037696"/>
    <lineage>
        <taxon>Bacteria</taxon>
        <taxon>Pseudomonadati</taxon>
        <taxon>Pseudomonadota</taxon>
        <taxon>Betaproteobacteria</taxon>
        <taxon>Burkholderiales</taxon>
        <taxon>Burkholderiaceae</taxon>
        <taxon>Ralstonia</taxon>
        <taxon>Ralstonia solanacearum species complex</taxon>
    </lineage>
</organism>
<dbReference type="RefSeq" id="WP_211906986.1">
    <property type="nucleotide sequence ID" value="NZ_CP046675.1"/>
</dbReference>
<feature type="signal peptide" evidence="1">
    <location>
        <begin position="1"/>
        <end position="28"/>
    </location>
</feature>
<dbReference type="InterPro" id="IPR025737">
    <property type="entry name" value="FApF"/>
</dbReference>